<evidence type="ECO:0000256" key="4">
    <source>
        <dbReference type="ARBA" id="ARBA00009845"/>
    </source>
</evidence>
<evidence type="ECO:0000256" key="6">
    <source>
        <dbReference type="ARBA" id="ARBA00022430"/>
    </source>
</evidence>
<dbReference type="InterPro" id="IPR050075">
    <property type="entry name" value="LeuD"/>
</dbReference>
<keyword evidence="8 10" id="KW-0456">Lyase</keyword>
<keyword evidence="7 10" id="KW-0028">Amino-acid biosynthesis</keyword>
<dbReference type="InterPro" id="IPR033940">
    <property type="entry name" value="IPMI_Swivel"/>
</dbReference>
<evidence type="ECO:0000256" key="8">
    <source>
        <dbReference type="ARBA" id="ARBA00023239"/>
    </source>
</evidence>
<sequence>MPEPLTTHTGVAAPLLRDNIDTDAIIPSREMKTTGKTGLAEGLFAGWRYLAPGTRDPDPSFVLNQPAYAGATILLGGSNFGCGSSREHAVWALAEFGIRAVIATSFAPIFFGNCVRNGICPAVLPPEAVAEIAAAAEAGSQVSLDVEAGTVSLADGRTWSFSLEAEARAMLTEGLDAIDLTLKLRDRIAAFHARDRAERPWIYLEEQA</sequence>
<evidence type="ECO:0000256" key="5">
    <source>
        <dbReference type="ARBA" id="ARBA00011271"/>
    </source>
</evidence>
<dbReference type="HAMAP" id="MF_01031">
    <property type="entry name" value="LeuD_type1"/>
    <property type="match status" value="1"/>
</dbReference>
<comment type="caution">
    <text evidence="12">The sequence shown here is derived from an EMBL/GenBank/DDBJ whole genome shotgun (WGS) entry which is preliminary data.</text>
</comment>
<reference evidence="12 13" key="1">
    <citation type="submission" date="2019-12" db="EMBL/GenBank/DDBJ databases">
        <title>Genomic-based taxomic classification of the family Erythrobacteraceae.</title>
        <authorList>
            <person name="Xu L."/>
        </authorList>
    </citation>
    <scope>NUCLEOTIDE SEQUENCE [LARGE SCALE GENOMIC DNA]</scope>
    <source>
        <strain evidence="12 13">H32</strain>
    </source>
</reference>
<dbReference type="Pfam" id="PF00694">
    <property type="entry name" value="Aconitase_C"/>
    <property type="match status" value="1"/>
</dbReference>
<comment type="catalytic activity">
    <reaction evidence="1 10">
        <text>(2R,3S)-3-isopropylmalate = (2S)-2-isopropylmalate</text>
        <dbReference type="Rhea" id="RHEA:32287"/>
        <dbReference type="ChEBI" id="CHEBI:1178"/>
        <dbReference type="ChEBI" id="CHEBI:35121"/>
        <dbReference type="EC" id="4.2.1.33"/>
    </reaction>
</comment>
<proteinExistence type="inferred from homology"/>
<dbReference type="Gene3D" id="3.20.19.10">
    <property type="entry name" value="Aconitase, domain 4"/>
    <property type="match status" value="1"/>
</dbReference>
<dbReference type="Proteomes" id="UP000444401">
    <property type="component" value="Unassembled WGS sequence"/>
</dbReference>
<gene>
    <name evidence="10 12" type="primary">leuD</name>
    <name evidence="12" type="ORF">GRI72_11540</name>
</gene>
<comment type="pathway">
    <text evidence="3 10">Amino-acid biosynthesis; L-leucine biosynthesis; L-leucine from 3-methyl-2-oxobutanoate: step 2/4.</text>
</comment>
<evidence type="ECO:0000256" key="3">
    <source>
        <dbReference type="ARBA" id="ARBA00004729"/>
    </source>
</evidence>
<evidence type="ECO:0000256" key="7">
    <source>
        <dbReference type="ARBA" id="ARBA00022605"/>
    </source>
</evidence>
<dbReference type="InterPro" id="IPR004431">
    <property type="entry name" value="3-IsopropMal_deHydase_ssu"/>
</dbReference>
<evidence type="ECO:0000313" key="13">
    <source>
        <dbReference type="Proteomes" id="UP000444401"/>
    </source>
</evidence>
<dbReference type="CDD" id="cd01577">
    <property type="entry name" value="IPMI_Swivel"/>
    <property type="match status" value="1"/>
</dbReference>
<evidence type="ECO:0000256" key="2">
    <source>
        <dbReference type="ARBA" id="ARBA00002695"/>
    </source>
</evidence>
<dbReference type="PANTHER" id="PTHR43345:SF5">
    <property type="entry name" value="3-ISOPROPYLMALATE DEHYDRATASE SMALL SUBUNIT"/>
    <property type="match status" value="1"/>
</dbReference>
<feature type="domain" description="Aconitase A/isopropylmalate dehydratase small subunit swivel" evidence="11">
    <location>
        <begin position="4"/>
        <end position="125"/>
    </location>
</feature>
<protein>
    <recommendedName>
        <fullName evidence="10">3-isopropylmalate dehydratase small subunit</fullName>
        <ecNumber evidence="10">4.2.1.33</ecNumber>
    </recommendedName>
    <alternativeName>
        <fullName evidence="10">Alpha-IPM isomerase</fullName>
        <shortName evidence="10">IPMI</shortName>
    </alternativeName>
    <alternativeName>
        <fullName evidence="10">Isopropylmalate isomerase</fullName>
    </alternativeName>
</protein>
<evidence type="ECO:0000313" key="12">
    <source>
        <dbReference type="EMBL" id="MXO69453.1"/>
    </source>
</evidence>
<comment type="function">
    <text evidence="2 10">Catalyzes the isomerization between 2-isopropylmalate and 3-isopropylmalate, via the formation of 2-isopropylmaleate.</text>
</comment>
<evidence type="ECO:0000259" key="11">
    <source>
        <dbReference type="Pfam" id="PF00694"/>
    </source>
</evidence>
<dbReference type="InterPro" id="IPR015928">
    <property type="entry name" value="Aconitase/3IPM_dehydase_swvl"/>
</dbReference>
<dbReference type="GO" id="GO:0003861">
    <property type="term" value="F:3-isopropylmalate dehydratase activity"/>
    <property type="evidence" value="ECO:0007669"/>
    <property type="project" value="UniProtKB-EC"/>
</dbReference>
<dbReference type="InterPro" id="IPR000573">
    <property type="entry name" value="AconitaseA/IPMdHydase_ssu_swvl"/>
</dbReference>
<comment type="subunit">
    <text evidence="5 10">Heterodimer of LeuC and LeuD.</text>
</comment>
<dbReference type="EC" id="4.2.1.33" evidence="10"/>
<accession>A0ABW9UYC5</accession>
<dbReference type="NCBIfam" id="NF002458">
    <property type="entry name" value="PRK01641.1"/>
    <property type="match status" value="1"/>
</dbReference>
<evidence type="ECO:0000256" key="10">
    <source>
        <dbReference type="HAMAP-Rule" id="MF_01031"/>
    </source>
</evidence>
<dbReference type="RefSeq" id="WP_160734073.1">
    <property type="nucleotide sequence ID" value="NZ_WTYO01000005.1"/>
</dbReference>
<evidence type="ECO:0000256" key="1">
    <source>
        <dbReference type="ARBA" id="ARBA00000491"/>
    </source>
</evidence>
<dbReference type="EMBL" id="WTYO01000005">
    <property type="protein sequence ID" value="MXO69453.1"/>
    <property type="molecule type" value="Genomic_DNA"/>
</dbReference>
<keyword evidence="6 10" id="KW-0432">Leucine biosynthesis</keyword>
<name>A0ABW9UYC5_9SPHN</name>
<comment type="similarity">
    <text evidence="4 10">Belongs to the LeuD family. LeuD type 1 subfamily.</text>
</comment>
<dbReference type="SUPFAM" id="SSF52016">
    <property type="entry name" value="LeuD/IlvD-like"/>
    <property type="match status" value="1"/>
</dbReference>
<dbReference type="PANTHER" id="PTHR43345">
    <property type="entry name" value="3-ISOPROPYLMALATE DEHYDRATASE SMALL SUBUNIT 2-RELATED-RELATED"/>
    <property type="match status" value="1"/>
</dbReference>
<keyword evidence="13" id="KW-1185">Reference proteome</keyword>
<keyword evidence="9 10" id="KW-0100">Branched-chain amino acid biosynthesis</keyword>
<evidence type="ECO:0000256" key="9">
    <source>
        <dbReference type="ARBA" id="ARBA00023304"/>
    </source>
</evidence>
<organism evidence="12 13">
    <name type="scientific">Pelagerythrobacter marinus</name>
    <dbReference type="NCBI Taxonomy" id="538382"/>
    <lineage>
        <taxon>Bacteria</taxon>
        <taxon>Pseudomonadati</taxon>
        <taxon>Pseudomonadota</taxon>
        <taxon>Alphaproteobacteria</taxon>
        <taxon>Sphingomonadales</taxon>
        <taxon>Erythrobacteraceae</taxon>
        <taxon>Pelagerythrobacter</taxon>
    </lineage>
</organism>
<dbReference type="NCBIfam" id="TIGR00171">
    <property type="entry name" value="leuD"/>
    <property type="match status" value="1"/>
</dbReference>